<dbReference type="InterPro" id="IPR036052">
    <property type="entry name" value="TrpB-like_PALP_sf"/>
</dbReference>
<evidence type="ECO:0000256" key="14">
    <source>
        <dbReference type="HAMAP-Rule" id="MF_00133"/>
    </source>
</evidence>
<dbReference type="PANTHER" id="PTHR48077">
    <property type="entry name" value="TRYPTOPHAN SYNTHASE-RELATED"/>
    <property type="match status" value="1"/>
</dbReference>
<comment type="function">
    <text evidence="2 14">The beta subunit is responsible for the synthesis of L-tryptophan from indole and L-serine.</text>
</comment>
<keyword evidence="10 14" id="KW-0663">Pyridoxal phosphate</keyword>
<keyword evidence="8 14" id="KW-0028">Amino-acid biosynthesis</keyword>
<evidence type="ECO:0000313" key="17">
    <source>
        <dbReference type="Proteomes" id="UP000825886"/>
    </source>
</evidence>
<comment type="similarity">
    <text evidence="4 14">Belongs to the TrpB family.</text>
</comment>
<comment type="pathway">
    <text evidence="3 14">Amino-acid biosynthesis; L-tryptophan biosynthesis; L-tryptophan from chorismate: step 5/5.</text>
</comment>
<keyword evidence="11 14" id="KW-0057">Aromatic amino acid biosynthesis</keyword>
<gene>
    <name evidence="14 16" type="primary">trpB</name>
    <name evidence="16" type="ORF">K6K13_10240</name>
</gene>
<dbReference type="NCBIfam" id="TIGR00263">
    <property type="entry name" value="trpB"/>
    <property type="match status" value="1"/>
</dbReference>
<dbReference type="InterPro" id="IPR023026">
    <property type="entry name" value="Trp_synth_beta/beta-like"/>
</dbReference>
<proteinExistence type="inferred from homology"/>
<dbReference type="HAMAP" id="MF_00133">
    <property type="entry name" value="Trp_synth_beta"/>
    <property type="match status" value="1"/>
</dbReference>
<protein>
    <recommendedName>
        <fullName evidence="7 14">Tryptophan synthase beta chain</fullName>
        <ecNumber evidence="6 14">4.2.1.20</ecNumber>
    </recommendedName>
</protein>
<name>A0ABX9ATC7_9ENTR</name>
<evidence type="ECO:0000313" key="16">
    <source>
        <dbReference type="EMBL" id="QZN98021.1"/>
    </source>
</evidence>
<dbReference type="EMBL" id="CP081864">
    <property type="protein sequence ID" value="QZN98021.1"/>
    <property type="molecule type" value="Genomic_DNA"/>
</dbReference>
<dbReference type="PIRSF" id="PIRSF001413">
    <property type="entry name" value="Trp_syn_beta"/>
    <property type="match status" value="1"/>
</dbReference>
<evidence type="ECO:0000256" key="3">
    <source>
        <dbReference type="ARBA" id="ARBA00004733"/>
    </source>
</evidence>
<evidence type="ECO:0000256" key="13">
    <source>
        <dbReference type="ARBA" id="ARBA00049047"/>
    </source>
</evidence>
<dbReference type="GO" id="GO:0004834">
    <property type="term" value="F:tryptophan synthase activity"/>
    <property type="evidence" value="ECO:0007669"/>
    <property type="project" value="UniProtKB-EC"/>
</dbReference>
<organism evidence="16 17">
    <name type="scientific">Symbiopectobacterium purcellii</name>
    <dbReference type="NCBI Taxonomy" id="2871826"/>
    <lineage>
        <taxon>Bacteria</taxon>
        <taxon>Pseudomonadati</taxon>
        <taxon>Pseudomonadota</taxon>
        <taxon>Gammaproteobacteria</taxon>
        <taxon>Enterobacterales</taxon>
        <taxon>Enterobacteriaceae</taxon>
    </lineage>
</organism>
<evidence type="ECO:0000256" key="8">
    <source>
        <dbReference type="ARBA" id="ARBA00022605"/>
    </source>
</evidence>
<dbReference type="InterPro" id="IPR006654">
    <property type="entry name" value="Trp_synth_beta"/>
</dbReference>
<dbReference type="PROSITE" id="PS00168">
    <property type="entry name" value="TRP_SYNTHASE_BETA"/>
    <property type="match status" value="1"/>
</dbReference>
<accession>A0ABX9ATC7</accession>
<evidence type="ECO:0000256" key="7">
    <source>
        <dbReference type="ARBA" id="ARBA00021362"/>
    </source>
</evidence>
<evidence type="ECO:0000256" key="10">
    <source>
        <dbReference type="ARBA" id="ARBA00022898"/>
    </source>
</evidence>
<sequence length="397" mass="43063">MMTLLNPYFGEFGGQYVPQILIPALQQLEQAFVDAQKDPEFQAAFTDLLKNYAGRPTALTRCRNLTQGTRATLYLKREDLLHGGAHKTNQVLGQALLAKRMGKTEIIAETGAGQHGVATALACALLGLKCRIYMGAKDVERQSPNVFRMRLMGAEVIPVHSGSSTLKDACNEALRDWSGSYDKAHYLLGTAAGPHPFPTIVREFQRMIGEETKAQILAHEGRLPDAVIACVGGGSNAIGMFADFIEETPVRLIGVEPAGLGIESGQHGAPLKHGRVGIYFGMKSPMMQTSDGQIEESYSISAGLDFPSVGPQHAHLNSIGRADYVSITDDEALDAFQELSRHEGIIPALESSHALAHALKMIRQEPEKEQLLVVNLSGRGDKDIFTVHDILKGRGEI</sequence>
<evidence type="ECO:0000256" key="6">
    <source>
        <dbReference type="ARBA" id="ARBA00012043"/>
    </source>
</evidence>
<comment type="subunit">
    <text evidence="5 14">Tetramer of two alpha and two beta chains.</text>
</comment>
<evidence type="ECO:0000256" key="12">
    <source>
        <dbReference type="ARBA" id="ARBA00023239"/>
    </source>
</evidence>
<evidence type="ECO:0000256" key="1">
    <source>
        <dbReference type="ARBA" id="ARBA00001933"/>
    </source>
</evidence>
<dbReference type="PANTHER" id="PTHR48077:SF3">
    <property type="entry name" value="TRYPTOPHAN SYNTHASE"/>
    <property type="match status" value="1"/>
</dbReference>
<comment type="cofactor">
    <cofactor evidence="1 14">
        <name>pyridoxal 5'-phosphate</name>
        <dbReference type="ChEBI" id="CHEBI:597326"/>
    </cofactor>
</comment>
<evidence type="ECO:0000256" key="4">
    <source>
        <dbReference type="ARBA" id="ARBA00009982"/>
    </source>
</evidence>
<dbReference type="InterPro" id="IPR006653">
    <property type="entry name" value="Trp_synth_b_CS"/>
</dbReference>
<comment type="catalytic activity">
    <reaction evidence="13 14">
        <text>(1S,2R)-1-C-(indol-3-yl)glycerol 3-phosphate + L-serine = D-glyceraldehyde 3-phosphate + L-tryptophan + H2O</text>
        <dbReference type="Rhea" id="RHEA:10532"/>
        <dbReference type="ChEBI" id="CHEBI:15377"/>
        <dbReference type="ChEBI" id="CHEBI:33384"/>
        <dbReference type="ChEBI" id="CHEBI:57912"/>
        <dbReference type="ChEBI" id="CHEBI:58866"/>
        <dbReference type="ChEBI" id="CHEBI:59776"/>
        <dbReference type="EC" id="4.2.1.20"/>
    </reaction>
</comment>
<dbReference type="SUPFAM" id="SSF53686">
    <property type="entry name" value="Tryptophan synthase beta subunit-like PLP-dependent enzymes"/>
    <property type="match status" value="1"/>
</dbReference>
<keyword evidence="9 14" id="KW-0822">Tryptophan biosynthesis</keyword>
<dbReference type="CDD" id="cd06446">
    <property type="entry name" value="Trp-synth_B"/>
    <property type="match status" value="1"/>
</dbReference>
<evidence type="ECO:0000256" key="2">
    <source>
        <dbReference type="ARBA" id="ARBA00002786"/>
    </source>
</evidence>
<evidence type="ECO:0000259" key="15">
    <source>
        <dbReference type="Pfam" id="PF00291"/>
    </source>
</evidence>
<dbReference type="RefSeq" id="WP_222161044.1">
    <property type="nucleotide sequence ID" value="NZ_CP081864.1"/>
</dbReference>
<dbReference type="Proteomes" id="UP000825886">
    <property type="component" value="Chromosome"/>
</dbReference>
<dbReference type="InterPro" id="IPR001926">
    <property type="entry name" value="TrpB-like_PALP"/>
</dbReference>
<evidence type="ECO:0000256" key="5">
    <source>
        <dbReference type="ARBA" id="ARBA00011270"/>
    </source>
</evidence>
<dbReference type="Pfam" id="PF00291">
    <property type="entry name" value="PALP"/>
    <property type="match status" value="1"/>
</dbReference>
<feature type="modified residue" description="N6-(pyridoxal phosphate)lysine" evidence="14">
    <location>
        <position position="87"/>
    </location>
</feature>
<evidence type="ECO:0000256" key="9">
    <source>
        <dbReference type="ARBA" id="ARBA00022822"/>
    </source>
</evidence>
<keyword evidence="12 14" id="KW-0456">Lyase</keyword>
<keyword evidence="17" id="KW-1185">Reference proteome</keyword>
<feature type="domain" description="Tryptophan synthase beta chain-like PALP" evidence="15">
    <location>
        <begin position="53"/>
        <end position="376"/>
    </location>
</feature>
<dbReference type="Gene3D" id="3.40.50.1100">
    <property type="match status" value="2"/>
</dbReference>
<evidence type="ECO:0000256" key="11">
    <source>
        <dbReference type="ARBA" id="ARBA00023141"/>
    </source>
</evidence>
<reference evidence="16 17" key="1">
    <citation type="submission" date="2021-08" db="EMBL/GenBank/DDBJ databases">
        <title>Culture and genomic analysis of Symbiopectobacterium purcellii sp. nov. gen. nov., isolated from the leafhopper Empoasca decipiens.</title>
        <authorList>
            <person name="Nadal-Jimenez P."/>
            <person name="Siozios S."/>
            <person name="Halliday N."/>
            <person name="Camara M."/>
            <person name="Hurst G.D.D."/>
        </authorList>
    </citation>
    <scope>NUCLEOTIDE SEQUENCE [LARGE SCALE GENOMIC DNA]</scope>
    <source>
        <strain evidence="16 17">SyEd1</strain>
    </source>
</reference>
<dbReference type="EC" id="4.2.1.20" evidence="6 14"/>